<organism evidence="1">
    <name type="scientific">Tanacetum cinerariifolium</name>
    <name type="common">Dalmatian daisy</name>
    <name type="synonym">Chrysanthemum cinerariifolium</name>
    <dbReference type="NCBI Taxonomy" id="118510"/>
    <lineage>
        <taxon>Eukaryota</taxon>
        <taxon>Viridiplantae</taxon>
        <taxon>Streptophyta</taxon>
        <taxon>Embryophyta</taxon>
        <taxon>Tracheophyta</taxon>
        <taxon>Spermatophyta</taxon>
        <taxon>Magnoliopsida</taxon>
        <taxon>eudicotyledons</taxon>
        <taxon>Gunneridae</taxon>
        <taxon>Pentapetalae</taxon>
        <taxon>asterids</taxon>
        <taxon>campanulids</taxon>
        <taxon>Asterales</taxon>
        <taxon>Asteraceae</taxon>
        <taxon>Asteroideae</taxon>
        <taxon>Anthemideae</taxon>
        <taxon>Anthemidinae</taxon>
        <taxon>Tanacetum</taxon>
    </lineage>
</organism>
<evidence type="ECO:0000313" key="1">
    <source>
        <dbReference type="EMBL" id="GFD11077.1"/>
    </source>
</evidence>
<gene>
    <name evidence="1" type="ORF">Tci_883046</name>
</gene>
<name>A0A699TLQ9_TANCI</name>
<dbReference type="AlphaFoldDB" id="A0A699TLQ9"/>
<protein>
    <submittedName>
        <fullName evidence="1">Uncharacterized protein</fullName>
    </submittedName>
</protein>
<comment type="caution">
    <text evidence="1">The sequence shown here is derived from an EMBL/GenBank/DDBJ whole genome shotgun (WGS) entry which is preliminary data.</text>
</comment>
<dbReference type="EMBL" id="BKCJ011256745">
    <property type="protein sequence ID" value="GFD11077.1"/>
    <property type="molecule type" value="Genomic_DNA"/>
</dbReference>
<accession>A0A699TLQ9</accession>
<proteinExistence type="predicted"/>
<reference evidence="1" key="1">
    <citation type="journal article" date="2019" name="Sci. Rep.">
        <title>Draft genome of Tanacetum cinerariifolium, the natural source of mosquito coil.</title>
        <authorList>
            <person name="Yamashiro T."/>
            <person name="Shiraishi A."/>
            <person name="Satake H."/>
            <person name="Nakayama K."/>
        </authorList>
    </citation>
    <scope>NUCLEOTIDE SEQUENCE</scope>
</reference>
<feature type="non-terminal residue" evidence="1">
    <location>
        <position position="1"/>
    </location>
</feature>
<sequence length="47" mass="4932">AGGSVNEDEEGGVGWRRIVVWSRCGGVTVAVGCGVRWCRRRGVSGVV</sequence>